<evidence type="ECO:0000256" key="1">
    <source>
        <dbReference type="SAM" id="Phobius"/>
    </source>
</evidence>
<dbReference type="CDD" id="cd01836">
    <property type="entry name" value="FeeA_FeeB_like"/>
    <property type="match status" value="1"/>
</dbReference>
<keyword evidence="1" id="KW-0812">Transmembrane</keyword>
<evidence type="ECO:0000313" key="3">
    <source>
        <dbReference type="EMBL" id="MFC4534274.1"/>
    </source>
</evidence>
<keyword evidence="3" id="KW-0378">Hydrolase</keyword>
<dbReference type="Proteomes" id="UP001596004">
    <property type="component" value="Unassembled WGS sequence"/>
</dbReference>
<dbReference type="InterPro" id="IPR036514">
    <property type="entry name" value="SGNH_hydro_sf"/>
</dbReference>
<dbReference type="InterPro" id="IPR013830">
    <property type="entry name" value="SGNH_hydro"/>
</dbReference>
<evidence type="ECO:0000259" key="2">
    <source>
        <dbReference type="Pfam" id="PF13472"/>
    </source>
</evidence>
<dbReference type="GO" id="GO:0016787">
    <property type="term" value="F:hydrolase activity"/>
    <property type="evidence" value="ECO:0007669"/>
    <property type="project" value="UniProtKB-KW"/>
</dbReference>
<reference evidence="4" key="1">
    <citation type="journal article" date="2019" name="Int. J. Syst. Evol. Microbiol.">
        <title>The Global Catalogue of Microorganisms (GCM) 10K type strain sequencing project: providing services to taxonomists for standard genome sequencing and annotation.</title>
        <authorList>
            <consortium name="The Broad Institute Genomics Platform"/>
            <consortium name="The Broad Institute Genome Sequencing Center for Infectious Disease"/>
            <person name="Wu L."/>
            <person name="Ma J."/>
        </authorList>
    </citation>
    <scope>NUCLEOTIDE SEQUENCE [LARGE SCALE GENOMIC DNA]</scope>
    <source>
        <strain evidence="4">CGMCC 4.7132</strain>
    </source>
</reference>
<dbReference type="Pfam" id="PF13472">
    <property type="entry name" value="Lipase_GDSL_2"/>
    <property type="match status" value="1"/>
</dbReference>
<dbReference type="EMBL" id="JBHSFP010000021">
    <property type="protein sequence ID" value="MFC4534274.1"/>
    <property type="molecule type" value="Genomic_DNA"/>
</dbReference>
<dbReference type="Gene3D" id="3.40.50.1110">
    <property type="entry name" value="SGNH hydrolase"/>
    <property type="match status" value="1"/>
</dbReference>
<name>A0ABV9CP15_9ACTN</name>
<gene>
    <name evidence="3" type="ORF">ACFO60_26245</name>
</gene>
<dbReference type="InterPro" id="IPR051532">
    <property type="entry name" value="Ester_Hydrolysis_Enzymes"/>
</dbReference>
<keyword evidence="1" id="KW-1133">Transmembrane helix</keyword>
<keyword evidence="4" id="KW-1185">Reference proteome</keyword>
<dbReference type="PANTHER" id="PTHR30383:SF5">
    <property type="entry name" value="SGNH HYDROLASE-TYPE ESTERASE DOMAIN-CONTAINING PROTEIN"/>
    <property type="match status" value="1"/>
</dbReference>
<evidence type="ECO:0000313" key="4">
    <source>
        <dbReference type="Proteomes" id="UP001596004"/>
    </source>
</evidence>
<feature type="domain" description="SGNH hydrolase-type esterase" evidence="2">
    <location>
        <begin position="82"/>
        <end position="258"/>
    </location>
</feature>
<sequence length="334" mass="34585">MIWTPATARAARRIATAAALGGGGVTALGAAMYVLLNAEAMVARKLVGRPHGMDGPASDGLYGEWPAHAGGEPARPITMVMLGDSTSVGLGVTDPADTPAVIIANGLAAAAGRPVRLDVFGRSGAISADLSHQVDRALKTRPEIAVIFVGANDVTAKVKPADAVGHLREAVARLREAGAEVVVGTCPDLGTIRPIAQPLRWVTQRWSRQLAAAQTVAVIEEGGRTVAFADVLGPEFATYPGEMFGPDRYHPSARGYQRSAYVVLPSVCAALGIGPEAEPERGEGSQSIYLAAAKAAEESGTEVTATHVAGRATGPHGRWAMILRRRPGAMPRSA</sequence>
<comment type="caution">
    <text evidence="3">The sequence shown here is derived from an EMBL/GenBank/DDBJ whole genome shotgun (WGS) entry which is preliminary data.</text>
</comment>
<feature type="transmembrane region" description="Helical" evidence="1">
    <location>
        <begin position="14"/>
        <end position="36"/>
    </location>
</feature>
<dbReference type="RefSeq" id="WP_380844588.1">
    <property type="nucleotide sequence ID" value="NZ_JBHSFP010000021.1"/>
</dbReference>
<protein>
    <submittedName>
        <fullName evidence="3">SGNH/GDSL hydrolase family protein</fullName>
    </submittedName>
</protein>
<dbReference type="SUPFAM" id="SSF52266">
    <property type="entry name" value="SGNH hydrolase"/>
    <property type="match status" value="1"/>
</dbReference>
<accession>A0ABV9CP15</accession>
<keyword evidence="1" id="KW-0472">Membrane</keyword>
<dbReference type="PANTHER" id="PTHR30383">
    <property type="entry name" value="THIOESTERASE 1/PROTEASE 1/LYSOPHOSPHOLIPASE L1"/>
    <property type="match status" value="1"/>
</dbReference>
<proteinExistence type="predicted"/>
<organism evidence="3 4">
    <name type="scientific">Sphaerisporangium dianthi</name>
    <dbReference type="NCBI Taxonomy" id="1436120"/>
    <lineage>
        <taxon>Bacteria</taxon>
        <taxon>Bacillati</taxon>
        <taxon>Actinomycetota</taxon>
        <taxon>Actinomycetes</taxon>
        <taxon>Streptosporangiales</taxon>
        <taxon>Streptosporangiaceae</taxon>
        <taxon>Sphaerisporangium</taxon>
    </lineage>
</organism>